<proteinExistence type="predicted"/>
<dbReference type="RefSeq" id="WP_159223343.1">
    <property type="nucleotide sequence ID" value="NZ_LR733469.1"/>
</dbReference>
<protein>
    <submittedName>
        <fullName evidence="1">Terminase</fullName>
    </submittedName>
</protein>
<dbReference type="Gene3D" id="3.30.420.240">
    <property type="match status" value="1"/>
</dbReference>
<evidence type="ECO:0000313" key="1">
    <source>
        <dbReference type="EMBL" id="VXB51694.1"/>
    </source>
</evidence>
<evidence type="ECO:0000313" key="2">
    <source>
        <dbReference type="Proteomes" id="UP000433737"/>
    </source>
</evidence>
<reference evidence="1 2" key="1">
    <citation type="submission" date="2019-10" db="EMBL/GenBank/DDBJ databases">
        <authorList>
            <person name="Karimi E."/>
        </authorList>
    </citation>
    <scope>NUCLEOTIDE SEQUENCE [LARGE SCALE GENOMIC DNA]</scope>
    <source>
        <strain evidence="1">Pantoea sp. 111</strain>
    </source>
</reference>
<dbReference type="EMBL" id="CABWMH010000007">
    <property type="protein sequence ID" value="VXB51694.1"/>
    <property type="molecule type" value="Genomic_DNA"/>
</dbReference>
<name>A0AAX3J3T4_9GAMM</name>
<comment type="caution">
    <text evidence="1">The sequence shown here is derived from an EMBL/GenBank/DDBJ whole genome shotgun (WGS) entry which is preliminary data.</text>
</comment>
<sequence length="491" mass="54889">MSNAAADLEAQLVEDIAAFTHDPFGYALYAFPWGEEGTDLAYSKGPRKWQEDAFKQIGAHLQNPATRHQPLMIGRASGHGIGKSAFISMLVKWGMDTCEDCKVVVTANTENQLRTKTWPEIAKWQRLSITQDWFTCTATAIYSNDPSHAKSWRADAIPWSENNTEAFAGLHNERKRIILIFDEASNIADLVWEVAEGALTDENTEIIWVAFGNPTRNTGRFRECFRKLRHRWKTAQIDSRTVEGTNKEQIQKWVDDYGEDSDFVKVRVRGLFPSASEAQFIPTGLTDAAVGRVITPGQVAHAATVIGVDPAHQGGDPAVIYLRQGLHTKKLGEYQRTTDDVLFAKTIAQFEDEYRADAVFIDYGYGTGLKSVGDNWGRNWQLIQFGSGSTDPQMANKRGEMYNAVKTWLKDGGQLDSQQVAEELSAAEYKVRLKDSRIVLEDKVSIKDRLGKSPNDADALALTFAFPVVKKLNYVGSNEQGRSETEYDPYA</sequence>
<gene>
    <name evidence="1" type="ORF">PANT111_150133</name>
</gene>
<accession>A0AAX3J3T4</accession>
<dbReference type="Proteomes" id="UP000433737">
    <property type="component" value="Unassembled WGS sequence"/>
</dbReference>
<dbReference type="Gene3D" id="3.40.50.300">
    <property type="entry name" value="P-loop containing nucleotide triphosphate hydrolases"/>
    <property type="match status" value="1"/>
</dbReference>
<dbReference type="AlphaFoldDB" id="A0AAX3J3T4"/>
<dbReference type="InterPro" id="IPR027417">
    <property type="entry name" value="P-loop_NTPase"/>
</dbReference>
<organism evidence="1 2">
    <name type="scientific">Pantoea brenneri</name>
    <dbReference type="NCBI Taxonomy" id="472694"/>
    <lineage>
        <taxon>Bacteria</taxon>
        <taxon>Pseudomonadati</taxon>
        <taxon>Pseudomonadota</taxon>
        <taxon>Gammaproteobacteria</taxon>
        <taxon>Enterobacterales</taxon>
        <taxon>Erwiniaceae</taxon>
        <taxon>Pantoea</taxon>
    </lineage>
</organism>